<keyword evidence="2" id="KW-1185">Reference proteome</keyword>
<comment type="caution">
    <text evidence="1">The sequence shown here is derived from an EMBL/GenBank/DDBJ whole genome shotgun (WGS) entry which is preliminary data.</text>
</comment>
<reference evidence="1" key="1">
    <citation type="submission" date="2022-12" db="EMBL/GenBank/DDBJ databases">
        <title>Draft genome assemblies for two species of Escallonia (Escalloniales).</title>
        <authorList>
            <person name="Chanderbali A."/>
            <person name="Dervinis C."/>
            <person name="Anghel I."/>
            <person name="Soltis D."/>
            <person name="Soltis P."/>
            <person name="Zapata F."/>
        </authorList>
    </citation>
    <scope>NUCLEOTIDE SEQUENCE</scope>
    <source>
        <strain evidence="1">UCBG64.0493</strain>
        <tissue evidence="1">Leaf</tissue>
    </source>
</reference>
<dbReference type="EMBL" id="JAVXUP010001495">
    <property type="protein sequence ID" value="KAK3010936.1"/>
    <property type="molecule type" value="Genomic_DNA"/>
</dbReference>
<evidence type="ECO:0000313" key="1">
    <source>
        <dbReference type="EMBL" id="KAK3010936.1"/>
    </source>
</evidence>
<dbReference type="Proteomes" id="UP001188597">
    <property type="component" value="Unassembled WGS sequence"/>
</dbReference>
<proteinExistence type="predicted"/>
<sequence length="174" mass="19600">MFERPPCTMGKRNLEFLILSLLISIKTGLFSRAGINCTLWLASATKVWVITVDSGVLAGCISDSSYVDDLNMWLQRPFRFIDTVLALVQTPTFISSVRKHPLYETRISECEKDVISSKPLSIKSCPYERTQRPPETSCITHVANCSEAERQALNNFKIGLIDPEDLLSSWRGKN</sequence>
<gene>
    <name evidence="1" type="ORF">RJ639_011895</name>
</gene>
<protein>
    <submittedName>
        <fullName evidence="1">Uncharacterized protein</fullName>
    </submittedName>
</protein>
<organism evidence="1 2">
    <name type="scientific">Escallonia herrerae</name>
    <dbReference type="NCBI Taxonomy" id="1293975"/>
    <lineage>
        <taxon>Eukaryota</taxon>
        <taxon>Viridiplantae</taxon>
        <taxon>Streptophyta</taxon>
        <taxon>Embryophyta</taxon>
        <taxon>Tracheophyta</taxon>
        <taxon>Spermatophyta</taxon>
        <taxon>Magnoliopsida</taxon>
        <taxon>eudicotyledons</taxon>
        <taxon>Gunneridae</taxon>
        <taxon>Pentapetalae</taxon>
        <taxon>asterids</taxon>
        <taxon>campanulids</taxon>
        <taxon>Escalloniales</taxon>
        <taxon>Escalloniaceae</taxon>
        <taxon>Escallonia</taxon>
    </lineage>
</organism>
<accession>A0AA89AT54</accession>
<name>A0AA89AT54_9ASTE</name>
<dbReference type="AlphaFoldDB" id="A0AA89AT54"/>
<evidence type="ECO:0000313" key="2">
    <source>
        <dbReference type="Proteomes" id="UP001188597"/>
    </source>
</evidence>